<dbReference type="Proteomes" id="UP000614334">
    <property type="component" value="Unassembled WGS sequence"/>
</dbReference>
<comment type="caution">
    <text evidence="4">The sequence shown here is derived from an EMBL/GenBank/DDBJ whole genome shotgun (WGS) entry which is preliminary data.</text>
</comment>
<name>A0A8H7M8L7_9AGAM</name>
<evidence type="ECO:0000256" key="2">
    <source>
        <dbReference type="SAM" id="MobiDB-lite"/>
    </source>
</evidence>
<keyword evidence="1" id="KW-0802">TPR repeat</keyword>
<dbReference type="PROSITE" id="PS50005">
    <property type="entry name" value="TPR"/>
    <property type="match status" value="1"/>
</dbReference>
<feature type="compositionally biased region" description="Basic and acidic residues" evidence="2">
    <location>
        <begin position="1"/>
        <end position="23"/>
    </location>
</feature>
<protein>
    <submittedName>
        <fullName evidence="4">F-Box protein</fullName>
    </submittedName>
</protein>
<dbReference type="PANTHER" id="PTHR12874">
    <property type="entry name" value="F-BOX ONLY PROTEIN 48-RELATED"/>
    <property type="match status" value="1"/>
</dbReference>
<dbReference type="GO" id="GO:0005737">
    <property type="term" value="C:cytoplasm"/>
    <property type="evidence" value="ECO:0007669"/>
    <property type="project" value="TreeGrafter"/>
</dbReference>
<organism evidence="4 5">
    <name type="scientific">Rhizoctonia solani</name>
    <dbReference type="NCBI Taxonomy" id="456999"/>
    <lineage>
        <taxon>Eukaryota</taxon>
        <taxon>Fungi</taxon>
        <taxon>Dikarya</taxon>
        <taxon>Basidiomycota</taxon>
        <taxon>Agaricomycotina</taxon>
        <taxon>Agaricomycetes</taxon>
        <taxon>Cantharellales</taxon>
        <taxon>Ceratobasidiaceae</taxon>
        <taxon>Rhizoctonia</taxon>
    </lineage>
</organism>
<dbReference type="GO" id="GO:0019005">
    <property type="term" value="C:SCF ubiquitin ligase complex"/>
    <property type="evidence" value="ECO:0007669"/>
    <property type="project" value="TreeGrafter"/>
</dbReference>
<sequence>MAANDELERFREEWRQEIRERAGAEPSSSSPASSPPRPRTRQSLLTFTQRQREQRGELDEALSLYRRAFRLDPNVDRAYHYRSTTQAFESLTLAPVKPSTSTEPKPEPIHVAATSTHSIRTLISAFPPANDLAFLPEDERQPVPIARVPDELLLHTLKLLDITSIERFALVCRRARVLTVDPDLWRDFVISTYLPPQIPDNVPLSDYITRFDYDMRRLYIEVPRLRMDGVYIAVCHYVYVPCFPLHPLANKPPVDEARAKTYGQTYVPDLSTQPILTPIHFPIHLTATYSRSLTPMRWTDGRVLSLLDQNLEPREAVHIITPDLVTKGFFIGTWTLRTSNDKHHVSISNLTDPAGKFEHSFRMELTLGSKPLGRSGAFLGRFFSVHSYPSLWFLLDRSRALVPLLYFLGTEPRTLSDPSVRPRNS</sequence>
<dbReference type="GO" id="GO:0031146">
    <property type="term" value="P:SCF-dependent proteasomal ubiquitin-dependent protein catabolic process"/>
    <property type="evidence" value="ECO:0007669"/>
    <property type="project" value="TreeGrafter"/>
</dbReference>
<accession>A0A8H7M8L7</accession>
<dbReference type="PROSITE" id="PS50181">
    <property type="entry name" value="FBOX"/>
    <property type="match status" value="1"/>
</dbReference>
<dbReference type="SUPFAM" id="SSF81383">
    <property type="entry name" value="F-box domain"/>
    <property type="match status" value="1"/>
</dbReference>
<gene>
    <name evidence="4" type="ORF">RHS01_03397</name>
</gene>
<proteinExistence type="predicted"/>
<evidence type="ECO:0000256" key="1">
    <source>
        <dbReference type="PROSITE-ProRule" id="PRU00339"/>
    </source>
</evidence>
<dbReference type="Pfam" id="PF12937">
    <property type="entry name" value="F-box-like"/>
    <property type="match status" value="1"/>
</dbReference>
<dbReference type="AlphaFoldDB" id="A0A8H7M8L7"/>
<dbReference type="Gene3D" id="1.20.1280.50">
    <property type="match status" value="1"/>
</dbReference>
<feature type="region of interest" description="Disordered" evidence="2">
    <location>
        <begin position="1"/>
        <end position="53"/>
    </location>
</feature>
<dbReference type="PANTHER" id="PTHR12874:SF9">
    <property type="entry name" value="F-BOX ONLY PROTEIN 48"/>
    <property type="match status" value="1"/>
</dbReference>
<dbReference type="InterPro" id="IPR019734">
    <property type="entry name" value="TPR_rpt"/>
</dbReference>
<evidence type="ECO:0000313" key="4">
    <source>
        <dbReference type="EMBL" id="KAF8757997.1"/>
    </source>
</evidence>
<dbReference type="EMBL" id="JACYCF010000004">
    <property type="protein sequence ID" value="KAF8757997.1"/>
    <property type="molecule type" value="Genomic_DNA"/>
</dbReference>
<evidence type="ECO:0000313" key="5">
    <source>
        <dbReference type="Proteomes" id="UP000614334"/>
    </source>
</evidence>
<dbReference type="InterPro" id="IPR036047">
    <property type="entry name" value="F-box-like_dom_sf"/>
</dbReference>
<dbReference type="InterPro" id="IPR001810">
    <property type="entry name" value="F-box_dom"/>
</dbReference>
<feature type="domain" description="F-box" evidence="3">
    <location>
        <begin position="142"/>
        <end position="188"/>
    </location>
</feature>
<reference evidence="4" key="1">
    <citation type="submission" date="2020-09" db="EMBL/GenBank/DDBJ databases">
        <title>Comparative genome analyses of four rice-infecting Rhizoctonia solani isolates reveal extensive enrichment of homogalacturonan modification genes.</title>
        <authorList>
            <person name="Lee D.-Y."/>
            <person name="Jeon J."/>
            <person name="Kim K.-T."/>
            <person name="Cheong K."/>
            <person name="Song H."/>
            <person name="Choi G."/>
            <person name="Ko J."/>
            <person name="Opiyo S.O."/>
            <person name="Zuo S."/>
            <person name="Madhav S."/>
            <person name="Lee Y.-H."/>
            <person name="Wang G.-L."/>
        </authorList>
    </citation>
    <scope>NUCLEOTIDE SEQUENCE</scope>
    <source>
        <strain evidence="4">AG1-IA B2</strain>
    </source>
</reference>
<evidence type="ECO:0000259" key="3">
    <source>
        <dbReference type="PROSITE" id="PS50181"/>
    </source>
</evidence>
<feature type="repeat" description="TPR" evidence="1">
    <location>
        <begin position="42"/>
        <end position="75"/>
    </location>
</feature>